<feature type="region of interest" description="Disordered" evidence="6">
    <location>
        <begin position="250"/>
        <end position="282"/>
    </location>
</feature>
<keyword evidence="9" id="KW-1185">Reference proteome</keyword>
<sequence length="1033" mass="109837">MYGGGQPPSGYPPYQGYPPPDLSAGGWSSNPNPNPNANSAPNPDPNAAYAPPPPDPYQSATGMPNSFFMPMGGPGPSSNHYLQQQHQGPPGPPMPQYHPSSSPHLGAGGGGGGAQFPHPGSIFGGSASQGFTPGGGGGSSATPDVSGDGASGGGSVGKGDGGAGVPTGASGSASAASKKKRRKTVVEVDSAGSPPADDSKEKRRSKKIRCDILPSAEVNGEEQPICAHCKQYNLECTFFLPITETRFKKRKQADEADPGISTSLLGGSGTSPTSPIASAEVPGRFEGPSSINFLLHTTLPAEAGQAYDLRHHHSWEVSEDGNGLIRINAPPSAAGFADGRSSSDDPSGTHNRLNKPLLSAQTISLLVNAYFEHLAPLFPVISRSDFAAKQNPSPLLLYSICGLGATRREFPRQVFAGIRGVINGLIRSNDVLSDARFENVQALLLLAQAGDLHAQPTAATASASLIRMGIATRMAQDLGLHRESNLRAQTTQDLAYVELRRRVWATCVILDRWYGAALGIPLLVDLLDCDVLLPAPYEIVDDAEPSTWPVDHSFTALTEHLKLSILVGRVLKTIYSPSGLKHANDAQLEGLLRDMTSWHENLPDQLKFTGNDSNDMAGLLHLSYAALHFLFWRVFMRITYTCPAHLTFGLEVNSWSRMVDWSRAGLEWLSHHDYVLDTLFVFPYAATSCSLVQYHTWARRNDPAALETLKLVRDTAVRWEQSVQPDQMSIRRKTCETMTLLYEAALKTNPEEHLPKDRPAPINPTPGVAYRNDFGKAVFIKDADREGGGIWVARDELEKLESGLRDSSIVLASDLLSKTAPEGPGPRQADLVGSALSNSDFHQAEPAVRNRAEIEPGVTGLKTNEAQLGDTAVRGRLDQDLLGPGPGPGSGPNGDQDHGLAAPMGGDEGKGGDANGVPGQNGEEGGVGAGQGQGDHQALQGLQMTGSNVNPQMNFGDLFGGGNANGTMAGDMEMVQASGMNFSDPTAFDMTSFEGFPTSGMNFGQWNSWFESIDRLLPAPDQSFSPQQGGPWM</sequence>
<gene>
    <name evidence="8" type="ORF">EHS25_003409</name>
</gene>
<feature type="region of interest" description="Disordered" evidence="6">
    <location>
        <begin position="1"/>
        <end position="205"/>
    </location>
</feature>
<dbReference type="OrthoDB" id="4161332at2759"/>
<evidence type="ECO:0000313" key="9">
    <source>
        <dbReference type="Proteomes" id="UP000279259"/>
    </source>
</evidence>
<accession>A0A427Y775</accession>
<dbReference type="Gene3D" id="4.10.240.10">
    <property type="entry name" value="Zn(2)-C6 fungal-type DNA-binding domain"/>
    <property type="match status" value="1"/>
</dbReference>
<dbReference type="CDD" id="cd00067">
    <property type="entry name" value="GAL4"/>
    <property type="match status" value="1"/>
</dbReference>
<dbReference type="GO" id="GO:0000981">
    <property type="term" value="F:DNA-binding transcription factor activity, RNA polymerase II-specific"/>
    <property type="evidence" value="ECO:0007669"/>
    <property type="project" value="InterPro"/>
</dbReference>
<dbReference type="PANTHER" id="PTHR31668:SF26">
    <property type="entry name" value="GLUCOSE TRANSPORT TRANSCRIPTION REGULATOR RGT1-RELATED"/>
    <property type="match status" value="1"/>
</dbReference>
<evidence type="ECO:0000256" key="5">
    <source>
        <dbReference type="ARBA" id="ARBA00023242"/>
    </source>
</evidence>
<dbReference type="InterPro" id="IPR050797">
    <property type="entry name" value="Carb_Metab_Trans_Reg"/>
</dbReference>
<dbReference type="PANTHER" id="PTHR31668">
    <property type="entry name" value="GLUCOSE TRANSPORT TRANSCRIPTION REGULATOR RGT1-RELATED-RELATED"/>
    <property type="match status" value="1"/>
</dbReference>
<dbReference type="InterPro" id="IPR007219">
    <property type="entry name" value="XnlR_reg_dom"/>
</dbReference>
<dbReference type="Proteomes" id="UP000279259">
    <property type="component" value="Unassembled WGS sequence"/>
</dbReference>
<feature type="domain" description="Xylanolytic transcriptional activator regulatory" evidence="7">
    <location>
        <begin position="464"/>
        <end position="540"/>
    </location>
</feature>
<protein>
    <recommendedName>
        <fullName evidence="7">Xylanolytic transcriptional activator regulatory domain-containing protein</fullName>
    </recommendedName>
</protein>
<dbReference type="EMBL" id="RSCD01000018">
    <property type="protein sequence ID" value="RSH86922.1"/>
    <property type="molecule type" value="Genomic_DNA"/>
</dbReference>
<dbReference type="GO" id="GO:0008270">
    <property type="term" value="F:zinc ion binding"/>
    <property type="evidence" value="ECO:0007669"/>
    <property type="project" value="InterPro"/>
</dbReference>
<dbReference type="Pfam" id="PF04082">
    <property type="entry name" value="Fungal_trans"/>
    <property type="match status" value="1"/>
</dbReference>
<feature type="compositionally biased region" description="Low complexity" evidence="6">
    <location>
        <begin position="258"/>
        <end position="279"/>
    </location>
</feature>
<feature type="region of interest" description="Disordered" evidence="6">
    <location>
        <begin position="333"/>
        <end position="353"/>
    </location>
</feature>
<feature type="compositionally biased region" description="Low complexity" evidence="6">
    <location>
        <begin position="166"/>
        <end position="176"/>
    </location>
</feature>
<keyword evidence="1" id="KW-0479">Metal-binding</keyword>
<dbReference type="SMART" id="SM00906">
    <property type="entry name" value="Fungal_trans"/>
    <property type="match status" value="1"/>
</dbReference>
<dbReference type="CDD" id="cd12148">
    <property type="entry name" value="fungal_TF_MHR"/>
    <property type="match status" value="1"/>
</dbReference>
<evidence type="ECO:0000256" key="1">
    <source>
        <dbReference type="ARBA" id="ARBA00022723"/>
    </source>
</evidence>
<name>A0A427Y775_9TREE</name>
<evidence type="ECO:0000313" key="8">
    <source>
        <dbReference type="EMBL" id="RSH86922.1"/>
    </source>
</evidence>
<dbReference type="STRING" id="1890683.A0A427Y775"/>
<dbReference type="AlphaFoldDB" id="A0A427Y775"/>
<keyword evidence="5" id="KW-0539">Nucleus</keyword>
<evidence type="ECO:0000256" key="2">
    <source>
        <dbReference type="ARBA" id="ARBA00023015"/>
    </source>
</evidence>
<dbReference type="GO" id="GO:0003677">
    <property type="term" value="F:DNA binding"/>
    <property type="evidence" value="ECO:0007669"/>
    <property type="project" value="UniProtKB-KW"/>
</dbReference>
<evidence type="ECO:0000259" key="7">
    <source>
        <dbReference type="SMART" id="SM00906"/>
    </source>
</evidence>
<keyword evidence="2" id="KW-0805">Transcription regulation</keyword>
<proteinExistence type="predicted"/>
<keyword evidence="4" id="KW-0804">Transcription</keyword>
<feature type="compositionally biased region" description="Gly residues" evidence="6">
    <location>
        <begin position="922"/>
        <end position="933"/>
    </location>
</feature>
<reference evidence="8 9" key="1">
    <citation type="submission" date="2018-11" db="EMBL/GenBank/DDBJ databases">
        <title>Genome sequence of Saitozyma podzolica DSM 27192.</title>
        <authorList>
            <person name="Aliyu H."/>
            <person name="Gorte O."/>
            <person name="Ochsenreither K."/>
        </authorList>
    </citation>
    <scope>NUCLEOTIDE SEQUENCE [LARGE SCALE GENOMIC DNA]</scope>
    <source>
        <strain evidence="8 9">DSM 27192</strain>
    </source>
</reference>
<feature type="compositionally biased region" description="Gly residues" evidence="6">
    <location>
        <begin position="149"/>
        <end position="165"/>
    </location>
</feature>
<keyword evidence="3" id="KW-0238">DNA-binding</keyword>
<dbReference type="InterPro" id="IPR001138">
    <property type="entry name" value="Zn2Cys6_DnaBD"/>
</dbReference>
<feature type="compositionally biased region" description="Low complexity" evidence="6">
    <location>
        <begin position="29"/>
        <end position="49"/>
    </location>
</feature>
<feature type="region of interest" description="Disordered" evidence="6">
    <location>
        <begin position="877"/>
        <end position="935"/>
    </location>
</feature>
<evidence type="ECO:0000256" key="6">
    <source>
        <dbReference type="SAM" id="MobiDB-lite"/>
    </source>
</evidence>
<evidence type="ECO:0000256" key="3">
    <source>
        <dbReference type="ARBA" id="ARBA00023125"/>
    </source>
</evidence>
<feature type="compositionally biased region" description="Pro residues" evidence="6">
    <location>
        <begin position="9"/>
        <end position="21"/>
    </location>
</feature>
<dbReference type="GO" id="GO:0006351">
    <property type="term" value="P:DNA-templated transcription"/>
    <property type="evidence" value="ECO:0007669"/>
    <property type="project" value="InterPro"/>
</dbReference>
<dbReference type="SUPFAM" id="SSF57701">
    <property type="entry name" value="Zn2/Cys6 DNA-binding domain"/>
    <property type="match status" value="1"/>
</dbReference>
<comment type="caution">
    <text evidence="8">The sequence shown here is derived from an EMBL/GenBank/DDBJ whole genome shotgun (WGS) entry which is preliminary data.</text>
</comment>
<dbReference type="InterPro" id="IPR036864">
    <property type="entry name" value="Zn2-C6_fun-type_DNA-bd_sf"/>
</dbReference>
<evidence type="ECO:0000256" key="4">
    <source>
        <dbReference type="ARBA" id="ARBA00023163"/>
    </source>
</evidence>
<organism evidence="8 9">
    <name type="scientific">Saitozyma podzolica</name>
    <dbReference type="NCBI Taxonomy" id="1890683"/>
    <lineage>
        <taxon>Eukaryota</taxon>
        <taxon>Fungi</taxon>
        <taxon>Dikarya</taxon>
        <taxon>Basidiomycota</taxon>
        <taxon>Agaricomycotina</taxon>
        <taxon>Tremellomycetes</taxon>
        <taxon>Tremellales</taxon>
        <taxon>Trimorphomycetaceae</taxon>
        <taxon>Saitozyma</taxon>
    </lineage>
</organism>